<dbReference type="InterPro" id="IPR011701">
    <property type="entry name" value="MFS"/>
</dbReference>
<evidence type="ECO:0000313" key="5">
    <source>
        <dbReference type="EMBL" id="AYV23493.1"/>
    </source>
</evidence>
<dbReference type="GO" id="GO:0022857">
    <property type="term" value="F:transmembrane transporter activity"/>
    <property type="evidence" value="ECO:0007669"/>
    <property type="project" value="InterPro"/>
</dbReference>
<feature type="transmembrane region" description="Helical" evidence="4">
    <location>
        <begin position="17"/>
        <end position="43"/>
    </location>
</feature>
<sequence>MLDTRTIQAQQRPTRTLWLIGTFASLIGFGQNALLVSLPILVMTTDIDLGTWSILIAIGSVLFLPSAPFWGKQSDKSGPRKVVSIGLLGLAVTFIGFALIIHALEQSWISTTTSILLLGTLRIIYGLTVSGLVPASQHWAIQTVGKENRLSAITSVSAALSVGRIGGPLLSVALVKLNPLLPFAFVGSSALFLVTLCLLQPSIPSTVSPKKIKSRALLGSIKNYITIGLCLCAAVGVLHYSLTPLLQSIPELTPEQWSDWVGYLLTTSAVATLLTQLFVVKKKLFSVNQMLTLGATLTLIGYGLFLVPSITTYLIAIIVLSSGNAVMAPAYTAKAMQHHSENQGQISGLIATGHTIGFGLAGLIMSLSAYLDIAPIGFSILLAGLMILLTFRQLKT</sequence>
<dbReference type="Proteomes" id="UP000279760">
    <property type="component" value="Chromosome 2"/>
</dbReference>
<feature type="transmembrane region" description="Helical" evidence="4">
    <location>
        <begin position="180"/>
        <end position="200"/>
    </location>
</feature>
<feature type="transmembrane region" description="Helical" evidence="4">
    <location>
        <begin position="150"/>
        <end position="174"/>
    </location>
</feature>
<organism evidence="5 6">
    <name type="scientific">Vibrio mediterranei</name>
    <dbReference type="NCBI Taxonomy" id="689"/>
    <lineage>
        <taxon>Bacteria</taxon>
        <taxon>Pseudomonadati</taxon>
        <taxon>Pseudomonadota</taxon>
        <taxon>Gammaproteobacteria</taxon>
        <taxon>Vibrionales</taxon>
        <taxon>Vibrionaceae</taxon>
        <taxon>Vibrio</taxon>
    </lineage>
</organism>
<dbReference type="RefSeq" id="WP_124941462.1">
    <property type="nucleotide sequence ID" value="NZ_CP033578.1"/>
</dbReference>
<dbReference type="PANTHER" id="PTHR23546:SF1">
    <property type="entry name" value="MEMBRANE PROTEIN"/>
    <property type="match status" value="1"/>
</dbReference>
<protein>
    <submittedName>
        <fullName evidence="5">MFS transporter</fullName>
    </submittedName>
</protein>
<dbReference type="AlphaFoldDB" id="A0A3G4VFE1"/>
<feature type="transmembrane region" description="Helical" evidence="4">
    <location>
        <begin position="373"/>
        <end position="391"/>
    </location>
</feature>
<evidence type="ECO:0000256" key="3">
    <source>
        <dbReference type="ARBA" id="ARBA00023136"/>
    </source>
</evidence>
<feature type="transmembrane region" description="Helical" evidence="4">
    <location>
        <begin position="221"/>
        <end position="240"/>
    </location>
</feature>
<feature type="transmembrane region" description="Helical" evidence="4">
    <location>
        <begin position="313"/>
        <end position="333"/>
    </location>
</feature>
<keyword evidence="1 4" id="KW-0812">Transmembrane</keyword>
<accession>A0A3G4VFE1</accession>
<evidence type="ECO:0000256" key="2">
    <source>
        <dbReference type="ARBA" id="ARBA00022989"/>
    </source>
</evidence>
<feature type="transmembrane region" description="Helical" evidence="4">
    <location>
        <begin position="345"/>
        <end position="367"/>
    </location>
</feature>
<dbReference type="Pfam" id="PF07690">
    <property type="entry name" value="MFS_1"/>
    <property type="match status" value="1"/>
</dbReference>
<name>A0A3G4VFE1_9VIBR</name>
<proteinExistence type="predicted"/>
<gene>
    <name evidence="5" type="ORF">ECB94_19550</name>
</gene>
<evidence type="ECO:0000256" key="1">
    <source>
        <dbReference type="ARBA" id="ARBA00022692"/>
    </source>
</evidence>
<evidence type="ECO:0000256" key="4">
    <source>
        <dbReference type="SAM" id="Phobius"/>
    </source>
</evidence>
<evidence type="ECO:0000313" key="6">
    <source>
        <dbReference type="Proteomes" id="UP000279760"/>
    </source>
</evidence>
<keyword evidence="3 4" id="KW-0472">Membrane</keyword>
<feature type="transmembrane region" description="Helical" evidence="4">
    <location>
        <begin position="260"/>
        <end position="280"/>
    </location>
</feature>
<dbReference type="InterPro" id="IPR036259">
    <property type="entry name" value="MFS_trans_sf"/>
</dbReference>
<dbReference type="SUPFAM" id="SSF103473">
    <property type="entry name" value="MFS general substrate transporter"/>
    <property type="match status" value="1"/>
</dbReference>
<feature type="transmembrane region" description="Helical" evidence="4">
    <location>
        <begin position="287"/>
        <end position="307"/>
    </location>
</feature>
<dbReference type="EMBL" id="CP033578">
    <property type="protein sequence ID" value="AYV23493.1"/>
    <property type="molecule type" value="Genomic_DNA"/>
</dbReference>
<dbReference type="PANTHER" id="PTHR23546">
    <property type="entry name" value="TRANSPORT PROTEIN"/>
    <property type="match status" value="1"/>
</dbReference>
<reference evidence="5 6" key="1">
    <citation type="submission" date="2018-11" db="EMBL/GenBank/DDBJ databases">
        <title>Complete Genome Sequence of Vbrio mediterranei 117-T6: a Potential Pathogen Bacteria Isolated from the Conchocelis of Pyropia.</title>
        <authorList>
            <person name="Liu Q."/>
        </authorList>
    </citation>
    <scope>NUCLEOTIDE SEQUENCE [LARGE SCALE GENOMIC DNA]</scope>
    <source>
        <strain evidence="5 6">117-T6</strain>
    </source>
</reference>
<feature type="transmembrane region" description="Helical" evidence="4">
    <location>
        <begin position="49"/>
        <end position="70"/>
    </location>
</feature>
<feature type="transmembrane region" description="Helical" evidence="4">
    <location>
        <begin position="82"/>
        <end position="102"/>
    </location>
</feature>
<keyword evidence="2 4" id="KW-1133">Transmembrane helix</keyword>
<dbReference type="Gene3D" id="1.20.1250.20">
    <property type="entry name" value="MFS general substrate transporter like domains"/>
    <property type="match status" value="2"/>
</dbReference>